<dbReference type="InterPro" id="IPR025724">
    <property type="entry name" value="GAG-pre-integrase_dom"/>
</dbReference>
<dbReference type="PANTHER" id="PTHR34222:SF99">
    <property type="entry name" value="PROTEIN, PUTATIVE-RELATED"/>
    <property type="match status" value="1"/>
</dbReference>
<evidence type="ECO:0000259" key="3">
    <source>
        <dbReference type="Pfam" id="PF22936"/>
    </source>
</evidence>
<dbReference type="Pfam" id="PF13976">
    <property type="entry name" value="gag_pre-integrs"/>
    <property type="match status" value="1"/>
</dbReference>
<evidence type="ECO:0008006" key="5">
    <source>
        <dbReference type="Google" id="ProtNLM"/>
    </source>
</evidence>
<dbReference type="InterPro" id="IPR054722">
    <property type="entry name" value="PolX-like_BBD"/>
</dbReference>
<reference evidence="4" key="1">
    <citation type="submission" date="2020-06" db="EMBL/GenBank/DDBJ databases">
        <authorList>
            <person name="Li T."/>
            <person name="Hu X."/>
            <person name="Zhang T."/>
            <person name="Song X."/>
            <person name="Zhang H."/>
            <person name="Dai N."/>
            <person name="Sheng W."/>
            <person name="Hou X."/>
            <person name="Wei L."/>
        </authorList>
    </citation>
    <scope>NUCLEOTIDE SEQUENCE</scope>
    <source>
        <strain evidence="4">G02</strain>
        <tissue evidence="4">Leaf</tissue>
    </source>
</reference>
<dbReference type="AlphaFoldDB" id="A0AAW2T3V8"/>
<comment type="caution">
    <text evidence="4">The sequence shown here is derived from an EMBL/GenBank/DDBJ whole genome shotgun (WGS) entry which is preliminary data.</text>
</comment>
<dbReference type="Pfam" id="PF22936">
    <property type="entry name" value="Pol_BBD"/>
    <property type="match status" value="1"/>
</dbReference>
<accession>A0AAW2T3V8</accession>
<protein>
    <recommendedName>
        <fullName evidence="5">GAG-pre-integrase domain-containing protein</fullName>
    </recommendedName>
</protein>
<feature type="compositionally biased region" description="Low complexity" evidence="1">
    <location>
        <begin position="437"/>
        <end position="455"/>
    </location>
</feature>
<evidence type="ECO:0000259" key="2">
    <source>
        <dbReference type="Pfam" id="PF13976"/>
    </source>
</evidence>
<evidence type="ECO:0000313" key="4">
    <source>
        <dbReference type="EMBL" id="KAL0399090.1"/>
    </source>
</evidence>
<dbReference type="PANTHER" id="PTHR34222">
    <property type="entry name" value="GAG_PRE-INTEGRS DOMAIN-CONTAINING PROTEIN"/>
    <property type="match status" value="1"/>
</dbReference>
<dbReference type="EMBL" id="JACGWJ010000009">
    <property type="protein sequence ID" value="KAL0399090.1"/>
    <property type="molecule type" value="Genomic_DNA"/>
</dbReference>
<feature type="domain" description="Retrovirus-related Pol polyprotein from transposon TNT 1-94-like beta-barrel" evidence="3">
    <location>
        <begin position="234"/>
        <end position="308"/>
    </location>
</feature>
<feature type="region of interest" description="Disordered" evidence="1">
    <location>
        <begin position="416"/>
        <end position="464"/>
    </location>
</feature>
<name>A0AAW2T3V8_SESRA</name>
<evidence type="ECO:0000256" key="1">
    <source>
        <dbReference type="SAM" id="MobiDB-lite"/>
    </source>
</evidence>
<organism evidence="4">
    <name type="scientific">Sesamum radiatum</name>
    <name type="common">Black benniseed</name>
    <dbReference type="NCBI Taxonomy" id="300843"/>
    <lineage>
        <taxon>Eukaryota</taxon>
        <taxon>Viridiplantae</taxon>
        <taxon>Streptophyta</taxon>
        <taxon>Embryophyta</taxon>
        <taxon>Tracheophyta</taxon>
        <taxon>Spermatophyta</taxon>
        <taxon>Magnoliopsida</taxon>
        <taxon>eudicotyledons</taxon>
        <taxon>Gunneridae</taxon>
        <taxon>Pentapetalae</taxon>
        <taxon>asterids</taxon>
        <taxon>lamiids</taxon>
        <taxon>Lamiales</taxon>
        <taxon>Pedaliaceae</taxon>
        <taxon>Sesamum</taxon>
    </lineage>
</organism>
<proteinExistence type="predicted"/>
<sequence length="476" mass="52958">MKQLWDELVSLMPPAMCTCGQCVCGSNKSRLEQMEASQLIQFLTGLNESFDNIRNQILVLDPLPHVNKAFSMVLRVERQRLVNLEFTDSVDSSAMLSKSYGYGNNTGQRNTLRRKGSQDKRHLVCEYCHKAGHNKDTCFRIHGVPEWYKELTDQKKRGGNGGRAYIAVEGDNSVDKSATVVAPGTDLVADLMQALRMIQNNKTPQDPVGVHFANTEMVGTGLHNVDKQFQFGSWIIDSGATNHMCGDVKLFHSLNTLKTPIHIHLPDQSVNHATQSGDIKLSPNLTLTNVLFVPSFKYNLVSVSQLCKSQSICALFLTSSCILQALTTKRILAVGKQIGKLYYLDQHSFSESECDVSHFACTSSSDQLYTLWHKRLGHSSHSVLRHISALNLSHNNKAHVCPVCPLAKQSRVVFHLKSPDPTPDESSPSLAPTTDHTILPTTQTSLQPTTQSFPSRPHRQTKPPAWLNDFFCNHAL</sequence>
<reference evidence="4" key="2">
    <citation type="journal article" date="2024" name="Plant">
        <title>Genomic evolution and insights into agronomic trait innovations of Sesamum species.</title>
        <authorList>
            <person name="Miao H."/>
            <person name="Wang L."/>
            <person name="Qu L."/>
            <person name="Liu H."/>
            <person name="Sun Y."/>
            <person name="Le M."/>
            <person name="Wang Q."/>
            <person name="Wei S."/>
            <person name="Zheng Y."/>
            <person name="Lin W."/>
            <person name="Duan Y."/>
            <person name="Cao H."/>
            <person name="Xiong S."/>
            <person name="Wang X."/>
            <person name="Wei L."/>
            <person name="Li C."/>
            <person name="Ma Q."/>
            <person name="Ju M."/>
            <person name="Zhao R."/>
            <person name="Li G."/>
            <person name="Mu C."/>
            <person name="Tian Q."/>
            <person name="Mei H."/>
            <person name="Zhang T."/>
            <person name="Gao T."/>
            <person name="Zhang H."/>
        </authorList>
    </citation>
    <scope>NUCLEOTIDE SEQUENCE</scope>
    <source>
        <strain evidence="4">G02</strain>
    </source>
</reference>
<feature type="domain" description="GAG-pre-integrase" evidence="2">
    <location>
        <begin position="340"/>
        <end position="409"/>
    </location>
</feature>
<gene>
    <name evidence="4" type="ORF">Sradi_2252300</name>
</gene>